<evidence type="ECO:0000256" key="7">
    <source>
        <dbReference type="SAM" id="MobiDB-lite"/>
    </source>
</evidence>
<dbReference type="PANTHER" id="PTHR11945:SF837">
    <property type="entry name" value="MYOCYTE ENHANCER FACTOR 2D"/>
    <property type="match status" value="1"/>
</dbReference>
<dbReference type="EMBL" id="SWLE01000002">
    <property type="protein sequence ID" value="TNN01975.1"/>
    <property type="molecule type" value="Genomic_DNA"/>
</dbReference>
<feature type="region of interest" description="Disordered" evidence="7">
    <location>
        <begin position="508"/>
        <end position="542"/>
    </location>
</feature>
<dbReference type="AlphaFoldDB" id="A0A4Z2CCS7"/>
<feature type="compositionally biased region" description="Polar residues" evidence="7">
    <location>
        <begin position="265"/>
        <end position="277"/>
    </location>
</feature>
<dbReference type="InterPro" id="IPR036879">
    <property type="entry name" value="TF_MADSbox_sf"/>
</dbReference>
<gene>
    <name evidence="9" type="ORF">fugu_009462</name>
</gene>
<feature type="region of interest" description="Disordered" evidence="7">
    <location>
        <begin position="261"/>
        <end position="292"/>
    </location>
</feature>
<evidence type="ECO:0000313" key="9">
    <source>
        <dbReference type="EMBL" id="TNN01975.1"/>
    </source>
</evidence>
<protein>
    <recommendedName>
        <fullName evidence="8">MADS-box domain-containing protein</fullName>
    </recommendedName>
</protein>
<comment type="caution">
    <text evidence="9">The sequence shown here is derived from an EMBL/GenBank/DDBJ whole genome shotgun (WGS) entry which is preliminary data.</text>
</comment>
<keyword evidence="2" id="KW-0805">Transcription regulation</keyword>
<dbReference type="GO" id="GO:0045944">
    <property type="term" value="P:positive regulation of transcription by RNA polymerase II"/>
    <property type="evidence" value="ECO:0007669"/>
    <property type="project" value="InterPro"/>
</dbReference>
<dbReference type="PROSITE" id="PS00350">
    <property type="entry name" value="MADS_BOX_1"/>
    <property type="match status" value="1"/>
</dbReference>
<evidence type="ECO:0000256" key="3">
    <source>
        <dbReference type="ARBA" id="ARBA00023125"/>
    </source>
</evidence>
<evidence type="ECO:0000259" key="8">
    <source>
        <dbReference type="PROSITE" id="PS50066"/>
    </source>
</evidence>
<dbReference type="Gene3D" id="3.40.1810.10">
    <property type="entry name" value="Transcription factor, MADS-box"/>
    <property type="match status" value="1"/>
</dbReference>
<feature type="region of interest" description="Disordered" evidence="7">
    <location>
        <begin position="93"/>
        <end position="112"/>
    </location>
</feature>
<dbReference type="PROSITE" id="PS50066">
    <property type="entry name" value="MADS_BOX_2"/>
    <property type="match status" value="1"/>
</dbReference>
<feature type="compositionally biased region" description="Gly residues" evidence="7">
    <location>
        <begin position="530"/>
        <end position="539"/>
    </location>
</feature>
<dbReference type="Pfam" id="PF12347">
    <property type="entry name" value="HJURP_C"/>
    <property type="match status" value="1"/>
</dbReference>
<name>A0A4Z2CCS7_9TELE</name>
<comment type="subcellular location">
    <subcellularLocation>
        <location evidence="1">Nucleus</location>
    </subcellularLocation>
</comment>
<dbReference type="GO" id="GO:0046983">
    <property type="term" value="F:protein dimerization activity"/>
    <property type="evidence" value="ECO:0007669"/>
    <property type="project" value="InterPro"/>
</dbReference>
<keyword evidence="10" id="KW-1185">Reference proteome</keyword>
<dbReference type="GO" id="GO:0030154">
    <property type="term" value="P:cell differentiation"/>
    <property type="evidence" value="ECO:0007669"/>
    <property type="project" value="TreeGrafter"/>
</dbReference>
<dbReference type="SUPFAM" id="SSF55455">
    <property type="entry name" value="SRF-like"/>
    <property type="match status" value="1"/>
</dbReference>
<organism evidence="9 10">
    <name type="scientific">Takifugu bimaculatus</name>
    <dbReference type="NCBI Taxonomy" id="433685"/>
    <lineage>
        <taxon>Eukaryota</taxon>
        <taxon>Metazoa</taxon>
        <taxon>Chordata</taxon>
        <taxon>Craniata</taxon>
        <taxon>Vertebrata</taxon>
        <taxon>Euteleostomi</taxon>
        <taxon>Actinopterygii</taxon>
        <taxon>Neopterygii</taxon>
        <taxon>Teleostei</taxon>
        <taxon>Neoteleostei</taxon>
        <taxon>Acanthomorphata</taxon>
        <taxon>Eupercaria</taxon>
        <taxon>Tetraodontiformes</taxon>
        <taxon>Tetradontoidea</taxon>
        <taxon>Tetraodontidae</taxon>
        <taxon>Takifugu</taxon>
    </lineage>
</organism>
<dbReference type="Pfam" id="PF00319">
    <property type="entry name" value="SRF-TF"/>
    <property type="match status" value="1"/>
</dbReference>
<evidence type="ECO:0000256" key="6">
    <source>
        <dbReference type="ARBA" id="ARBA00023242"/>
    </source>
</evidence>
<keyword evidence="6" id="KW-0539">Nucleus</keyword>
<evidence type="ECO:0000256" key="5">
    <source>
        <dbReference type="ARBA" id="ARBA00023163"/>
    </source>
</evidence>
<dbReference type="Proteomes" id="UP000516260">
    <property type="component" value="Chromosome 10"/>
</dbReference>
<dbReference type="GO" id="GO:0000978">
    <property type="term" value="F:RNA polymerase II cis-regulatory region sequence-specific DNA binding"/>
    <property type="evidence" value="ECO:0007669"/>
    <property type="project" value="TreeGrafter"/>
</dbReference>
<evidence type="ECO:0000256" key="2">
    <source>
        <dbReference type="ARBA" id="ARBA00023015"/>
    </source>
</evidence>
<dbReference type="FunFam" id="3.40.1810.10:FF:000001">
    <property type="entry name" value="Myocyte-specific enhancer factor 2A homolog"/>
    <property type="match status" value="1"/>
</dbReference>
<sequence length="638" mass="68874">MGRKKIQIQRITDERNKQVTFTKRKFGLMKKAYELSVLCDCEIALIIFNHTNKLFQYASTDMDKVLLKYTEYNEPHESRTNADIIETLRKKGFNGCNSPEPDGDDSIDQSPLNEDKYRKTEDLDSLFKRYGVSTFTRLSPCLTFPFSSPLFLSIHLPSSPLFGETKALNKKEHRDSESPEPEEPFSLTPRTEEKYKKIDEEFDKMMQNYRLSSTVPQPTFSMPVTVPVSNQNAAAALQFSNNPGGALVTTTSFVTSTLTDPRLLSPQQPALQRNTVSPGLPQRPASAGALLGGDLGNSNGACPSPVPNGYISARASPGLLSVSNGNSLGKVVLAKSPPSPGTQMVNSRKPDLRVITSQGGKSLMQLTEEELELVNENAQRLGGSQVAQQTLTTPVVSVATPSLLAPFSSMQTAYNTDYQLTSADLTALQTFTPPGLVPGNMSAWQQQPAVSQQQPPQQQLSLASLSNLVMWGAEKQNAEMLNCISNFAANLRPVSHLPQTAALTINTNPNINIKSEPVSPNRDRSTPSSAGGGGGGGINQGQVQGQGLVTVAYPGTVRLDAGGQGRSPVDSLSSNGSSYEGSDRDDGTQGRGGGADFHQQVGPAVQQPTMVLLRPSSAEPQDQDGTNVKRMRLDTWVT</sequence>
<dbReference type="GO" id="GO:0005634">
    <property type="term" value="C:nucleus"/>
    <property type="evidence" value="ECO:0007669"/>
    <property type="project" value="UniProtKB-SubCell"/>
</dbReference>
<feature type="domain" description="MADS-box" evidence="8">
    <location>
        <begin position="1"/>
        <end position="61"/>
    </location>
</feature>
<feature type="region of interest" description="Disordered" evidence="7">
    <location>
        <begin position="559"/>
        <end position="602"/>
    </location>
</feature>
<dbReference type="SMART" id="SM00432">
    <property type="entry name" value="MADS"/>
    <property type="match status" value="1"/>
</dbReference>
<dbReference type="InterPro" id="IPR002100">
    <property type="entry name" value="TF_MADSbox"/>
</dbReference>
<keyword evidence="3" id="KW-0238">DNA-binding</keyword>
<dbReference type="CDD" id="cd00265">
    <property type="entry name" value="MADS_MEF2_like"/>
    <property type="match status" value="1"/>
</dbReference>
<dbReference type="GO" id="GO:0000981">
    <property type="term" value="F:DNA-binding transcription factor activity, RNA polymerase II-specific"/>
    <property type="evidence" value="ECO:0007669"/>
    <property type="project" value="TreeGrafter"/>
</dbReference>
<dbReference type="PRINTS" id="PR00404">
    <property type="entry name" value="MADSDOMAIN"/>
</dbReference>
<keyword evidence="4" id="KW-0010">Activator</keyword>
<accession>A0A4Z2CCS7</accession>
<feature type="compositionally biased region" description="Low complexity" evidence="7">
    <location>
        <begin position="571"/>
        <end position="580"/>
    </location>
</feature>
<feature type="region of interest" description="Disordered" evidence="7">
    <location>
        <begin position="168"/>
        <end position="193"/>
    </location>
</feature>
<evidence type="ECO:0000256" key="4">
    <source>
        <dbReference type="ARBA" id="ARBA00023159"/>
    </source>
</evidence>
<dbReference type="InterPro" id="IPR033896">
    <property type="entry name" value="MEF2-like_N"/>
</dbReference>
<reference evidence="9 10" key="1">
    <citation type="submission" date="2019-04" db="EMBL/GenBank/DDBJ databases">
        <title>The sequence and de novo assembly of Takifugu bimaculatus genome using PacBio and Hi-C technologies.</title>
        <authorList>
            <person name="Xu P."/>
            <person name="Liu B."/>
            <person name="Zhou Z."/>
        </authorList>
    </citation>
    <scope>NUCLEOTIDE SEQUENCE [LARGE SCALE GENOMIC DNA]</scope>
    <source>
        <strain evidence="9">TB-2018</strain>
        <tissue evidence="9">Muscle</tissue>
    </source>
</reference>
<dbReference type="PANTHER" id="PTHR11945">
    <property type="entry name" value="MADS BOX PROTEIN"/>
    <property type="match status" value="1"/>
</dbReference>
<feature type="compositionally biased region" description="Basic and acidic residues" evidence="7">
    <location>
        <begin position="168"/>
        <end position="177"/>
    </location>
</feature>
<dbReference type="GO" id="GO:0007507">
    <property type="term" value="P:heart development"/>
    <property type="evidence" value="ECO:0007669"/>
    <property type="project" value="TreeGrafter"/>
</dbReference>
<dbReference type="InterPro" id="IPR022102">
    <property type="entry name" value="HJURP_C"/>
</dbReference>
<evidence type="ECO:0000256" key="1">
    <source>
        <dbReference type="ARBA" id="ARBA00004123"/>
    </source>
</evidence>
<proteinExistence type="predicted"/>
<evidence type="ECO:0000313" key="10">
    <source>
        <dbReference type="Proteomes" id="UP000516260"/>
    </source>
</evidence>
<dbReference type="GO" id="GO:0042826">
    <property type="term" value="F:histone deacetylase binding"/>
    <property type="evidence" value="ECO:0007669"/>
    <property type="project" value="TreeGrafter"/>
</dbReference>
<keyword evidence="5" id="KW-0804">Transcription</keyword>